<dbReference type="InterPro" id="IPR002401">
    <property type="entry name" value="Cyt_P450_E_grp-I"/>
</dbReference>
<dbReference type="GO" id="GO:0016705">
    <property type="term" value="F:oxidoreductase activity, acting on paired donors, with incorporation or reduction of molecular oxygen"/>
    <property type="evidence" value="ECO:0007669"/>
    <property type="project" value="InterPro"/>
</dbReference>
<dbReference type="PANTHER" id="PTHR24305:SF231">
    <property type="entry name" value="P450, PUTATIVE (EUROFUNG)-RELATED"/>
    <property type="match status" value="1"/>
</dbReference>
<feature type="transmembrane region" description="Helical" evidence="3">
    <location>
        <begin position="6"/>
        <end position="28"/>
    </location>
</feature>
<dbReference type="Pfam" id="PF00067">
    <property type="entry name" value="p450"/>
    <property type="match status" value="1"/>
</dbReference>
<dbReference type="InterPro" id="IPR036396">
    <property type="entry name" value="Cyt_P450_sf"/>
</dbReference>
<dbReference type="AlphaFoldDB" id="A0AAE0TR13"/>
<dbReference type="InterPro" id="IPR001128">
    <property type="entry name" value="Cyt_P450"/>
</dbReference>
<keyword evidence="1" id="KW-0479">Metal-binding</keyword>
<dbReference type="PRINTS" id="PR00463">
    <property type="entry name" value="EP450I"/>
</dbReference>
<keyword evidence="3" id="KW-0472">Membrane</keyword>
<dbReference type="Gene3D" id="1.10.630.10">
    <property type="entry name" value="Cytochrome P450"/>
    <property type="match status" value="1"/>
</dbReference>
<evidence type="ECO:0000256" key="1">
    <source>
        <dbReference type="PIRSR" id="PIRSR602401-1"/>
    </source>
</evidence>
<comment type="caution">
    <text evidence="4">The sequence shown here is derived from an EMBL/GenBank/DDBJ whole genome shotgun (WGS) entry which is preliminary data.</text>
</comment>
<keyword evidence="3" id="KW-1133">Transmembrane helix</keyword>
<dbReference type="Proteomes" id="UP001274830">
    <property type="component" value="Unassembled WGS sequence"/>
</dbReference>
<dbReference type="GO" id="GO:0020037">
    <property type="term" value="F:heme binding"/>
    <property type="evidence" value="ECO:0007669"/>
    <property type="project" value="InterPro"/>
</dbReference>
<dbReference type="GO" id="GO:0005506">
    <property type="term" value="F:iron ion binding"/>
    <property type="evidence" value="ECO:0007669"/>
    <property type="project" value="InterPro"/>
</dbReference>
<evidence type="ECO:0000313" key="4">
    <source>
        <dbReference type="EMBL" id="KAK3670227.1"/>
    </source>
</evidence>
<evidence type="ECO:0000313" key="5">
    <source>
        <dbReference type="Proteomes" id="UP001274830"/>
    </source>
</evidence>
<sequence>MAVSVSMILVVIGLAGYLVLSITYRLVWHPLARFPGPKLAAATKWYEFYYEVLHGHGGQFWKVVDRMHDRYGPIVRITPEELHIRDSSQYDTVYTGKRDKSRSVARLGGQKVSTFATEESDLHRKRRAPNMLLFGKRTVDQATPMIRSKIEKLLTELQRARRTGEVVDVNLVFLALTTDIAGCHVLHEELGMQNDLTGKALRWKKGVHQISTNVPLVKQYTWLADAIDLIPSCLWRSMAPDIACLIDLKMTVLKKAKAFLHQQRMISEDGSSIEPTNEKDNTPKALFEYIWTHPSTANERDLARLYDEGQNVMIAGSETSARILTRVIYELLTNTDELSRLHTELAEAEEQYRRCAQDLTWLELERLPWLTGIVKESLRIANIATSRLPVKPHESLRYLGWTIPAMVSLNFESSLNAADRSKTQVSLSPYDVMRDENIFPEPDVFKPERWVTKEHNGTWSTHNRLDKYLVAFGKGARMCQGINLAYAELYMTIASVFSRFNLELFDVVKERDITTVADYFLAEARAESKGVRMKVLSEIS</sequence>
<reference evidence="4" key="1">
    <citation type="submission" date="2023-07" db="EMBL/GenBank/DDBJ databases">
        <title>Black Yeasts Isolated from many extreme environments.</title>
        <authorList>
            <person name="Coleine C."/>
            <person name="Stajich J.E."/>
            <person name="Selbmann L."/>
        </authorList>
    </citation>
    <scope>NUCLEOTIDE SEQUENCE</scope>
    <source>
        <strain evidence="4">CCFEE 5485</strain>
    </source>
</reference>
<keyword evidence="1" id="KW-0349">Heme</keyword>
<keyword evidence="1" id="KW-0408">Iron</keyword>
<dbReference type="EMBL" id="JAUTXT010000060">
    <property type="protein sequence ID" value="KAK3670227.1"/>
    <property type="molecule type" value="Genomic_DNA"/>
</dbReference>
<keyword evidence="2" id="KW-0175">Coiled coil</keyword>
<keyword evidence="3" id="KW-0812">Transmembrane</keyword>
<protein>
    <recommendedName>
        <fullName evidence="6">Cytochrome P450</fullName>
    </recommendedName>
</protein>
<keyword evidence="5" id="KW-1185">Reference proteome</keyword>
<feature type="binding site" description="axial binding residue" evidence="1">
    <location>
        <position position="479"/>
    </location>
    <ligand>
        <name>heme</name>
        <dbReference type="ChEBI" id="CHEBI:30413"/>
    </ligand>
    <ligandPart>
        <name>Fe</name>
        <dbReference type="ChEBI" id="CHEBI:18248"/>
    </ligandPart>
</feature>
<dbReference type="SUPFAM" id="SSF48264">
    <property type="entry name" value="Cytochrome P450"/>
    <property type="match status" value="1"/>
</dbReference>
<evidence type="ECO:0000256" key="2">
    <source>
        <dbReference type="SAM" id="Coils"/>
    </source>
</evidence>
<evidence type="ECO:0008006" key="6">
    <source>
        <dbReference type="Google" id="ProtNLM"/>
    </source>
</evidence>
<gene>
    <name evidence="4" type="ORF">LTR78_009882</name>
</gene>
<organism evidence="4 5">
    <name type="scientific">Recurvomyces mirabilis</name>
    <dbReference type="NCBI Taxonomy" id="574656"/>
    <lineage>
        <taxon>Eukaryota</taxon>
        <taxon>Fungi</taxon>
        <taxon>Dikarya</taxon>
        <taxon>Ascomycota</taxon>
        <taxon>Pezizomycotina</taxon>
        <taxon>Dothideomycetes</taxon>
        <taxon>Dothideomycetidae</taxon>
        <taxon>Mycosphaerellales</taxon>
        <taxon>Teratosphaeriaceae</taxon>
        <taxon>Recurvomyces</taxon>
    </lineage>
</organism>
<dbReference type="GO" id="GO:0004497">
    <property type="term" value="F:monooxygenase activity"/>
    <property type="evidence" value="ECO:0007669"/>
    <property type="project" value="InterPro"/>
</dbReference>
<dbReference type="PRINTS" id="PR00385">
    <property type="entry name" value="P450"/>
</dbReference>
<feature type="coiled-coil region" evidence="2">
    <location>
        <begin position="331"/>
        <end position="365"/>
    </location>
</feature>
<dbReference type="PANTHER" id="PTHR24305">
    <property type="entry name" value="CYTOCHROME P450"/>
    <property type="match status" value="1"/>
</dbReference>
<comment type="cofactor">
    <cofactor evidence="1">
        <name>heme</name>
        <dbReference type="ChEBI" id="CHEBI:30413"/>
    </cofactor>
</comment>
<dbReference type="CDD" id="cd11062">
    <property type="entry name" value="CYP58-like"/>
    <property type="match status" value="1"/>
</dbReference>
<proteinExistence type="predicted"/>
<evidence type="ECO:0000256" key="3">
    <source>
        <dbReference type="SAM" id="Phobius"/>
    </source>
</evidence>
<dbReference type="InterPro" id="IPR050121">
    <property type="entry name" value="Cytochrome_P450_monoxygenase"/>
</dbReference>
<accession>A0AAE0TR13</accession>
<name>A0AAE0TR13_9PEZI</name>